<dbReference type="RefSeq" id="WP_013044284.1">
    <property type="nucleotide sequence ID" value="NC_014008.1"/>
</dbReference>
<dbReference type="OrthoDB" id="396512at2"/>
<dbReference type="Gene3D" id="3.40.50.300">
    <property type="entry name" value="P-loop containing nucleotide triphosphate hydrolases"/>
    <property type="match status" value="1"/>
</dbReference>
<dbReference type="EMBL" id="CP001998">
    <property type="protein sequence ID" value="ADE55562.1"/>
    <property type="molecule type" value="Genomic_DNA"/>
</dbReference>
<dbReference type="HOGENOM" id="CLU_862638_0_0_0"/>
<accession>D5EP52</accession>
<evidence type="ECO:0000313" key="3">
    <source>
        <dbReference type="Proteomes" id="UP000000925"/>
    </source>
</evidence>
<sequence length="321" mass="36968">MSVKPIFILSLPRSGSTLLQRLLLGSGECATLGEPSLLLRFLGDDHAVARRSVYWEFLVSSAIRDMRAKWEGYDSAYYAGVRQLMESIYTGLAESKPWFIDKTPRYSLIASEIIKVFPEAKFIVLWRHPLAVAASMTAERGFWYPEEFEIDLYEGFERLHAFSTEHHGRIHELSYEALVSDPKAELQRLGDYLEWDQLEQVLDVPLEESNGGSLGDTTGVRKYSQVCDQSATAWHAAYSNWYRVHWARKYCRGDRLEILQGLGYSLPDAVLSRSQSARLAAGARDWLLARNRYRRRYRSSISVKRYARQHLDQYGYGVSFR</sequence>
<dbReference type="KEGG" id="caa:Caka_2546"/>
<organism evidence="2 3">
    <name type="scientific">Coraliomargarita akajimensis (strain DSM 45221 / IAM 15411 / JCM 23193 / KCTC 12865 / 04OKA010-24)</name>
    <dbReference type="NCBI Taxonomy" id="583355"/>
    <lineage>
        <taxon>Bacteria</taxon>
        <taxon>Pseudomonadati</taxon>
        <taxon>Verrucomicrobiota</taxon>
        <taxon>Opitutia</taxon>
        <taxon>Puniceicoccales</taxon>
        <taxon>Coraliomargaritaceae</taxon>
        <taxon>Coraliomargarita</taxon>
    </lineage>
</organism>
<dbReference type="GO" id="GO:0008476">
    <property type="term" value="F:protein-tyrosine sulfotransferase activity"/>
    <property type="evidence" value="ECO:0007669"/>
    <property type="project" value="InterPro"/>
</dbReference>
<keyword evidence="3" id="KW-1185">Reference proteome</keyword>
<dbReference type="AlphaFoldDB" id="D5EP52"/>
<dbReference type="InterPro" id="IPR027417">
    <property type="entry name" value="P-loop_NTPase"/>
</dbReference>
<dbReference type="Proteomes" id="UP000000925">
    <property type="component" value="Chromosome"/>
</dbReference>
<dbReference type="SUPFAM" id="SSF52540">
    <property type="entry name" value="P-loop containing nucleoside triphosphate hydrolases"/>
    <property type="match status" value="1"/>
</dbReference>
<reference evidence="2 3" key="1">
    <citation type="journal article" date="2010" name="Stand. Genomic Sci.">
        <title>Complete genome sequence of Coraliomargarita akajimensis type strain (04OKA010-24).</title>
        <authorList>
            <person name="Mavromatis K."/>
            <person name="Abt B."/>
            <person name="Brambilla E."/>
            <person name="Lapidus A."/>
            <person name="Copeland A."/>
            <person name="Deshpande S."/>
            <person name="Nolan M."/>
            <person name="Lucas S."/>
            <person name="Tice H."/>
            <person name="Cheng J.F."/>
            <person name="Han C."/>
            <person name="Detter J.C."/>
            <person name="Woyke T."/>
            <person name="Goodwin L."/>
            <person name="Pitluck S."/>
            <person name="Held B."/>
            <person name="Brettin T."/>
            <person name="Tapia R."/>
            <person name="Ivanova N."/>
            <person name="Mikhailova N."/>
            <person name="Pati A."/>
            <person name="Liolios K."/>
            <person name="Chen A."/>
            <person name="Palaniappan K."/>
            <person name="Land M."/>
            <person name="Hauser L."/>
            <person name="Chang Y.J."/>
            <person name="Jeffries C.D."/>
            <person name="Rohde M."/>
            <person name="Goker M."/>
            <person name="Bristow J."/>
            <person name="Eisen J.A."/>
            <person name="Markowitz V."/>
            <person name="Hugenholtz P."/>
            <person name="Klenk H.P."/>
            <person name="Kyrpides N.C."/>
        </authorList>
    </citation>
    <scope>NUCLEOTIDE SEQUENCE [LARGE SCALE GENOMIC DNA]</scope>
    <source>
        <strain evidence="3">DSM 45221 / IAM 15411 / JCM 23193 / KCTC 12865</strain>
    </source>
</reference>
<protein>
    <recommendedName>
        <fullName evidence="4">Sulfotransferase</fullName>
    </recommendedName>
</protein>
<dbReference type="STRING" id="583355.Caka_2546"/>
<dbReference type="PANTHER" id="PTHR12788">
    <property type="entry name" value="PROTEIN-TYROSINE SULFOTRANSFERASE 2"/>
    <property type="match status" value="1"/>
</dbReference>
<dbReference type="InterPro" id="IPR026634">
    <property type="entry name" value="TPST-like"/>
</dbReference>
<evidence type="ECO:0000256" key="1">
    <source>
        <dbReference type="ARBA" id="ARBA00022679"/>
    </source>
</evidence>
<dbReference type="PANTHER" id="PTHR12788:SF10">
    <property type="entry name" value="PROTEIN-TYROSINE SULFOTRANSFERASE"/>
    <property type="match status" value="1"/>
</dbReference>
<keyword evidence="1" id="KW-0808">Transferase</keyword>
<evidence type="ECO:0000313" key="2">
    <source>
        <dbReference type="EMBL" id="ADE55562.1"/>
    </source>
</evidence>
<name>D5EP52_CORAD</name>
<evidence type="ECO:0008006" key="4">
    <source>
        <dbReference type="Google" id="ProtNLM"/>
    </source>
</evidence>
<gene>
    <name evidence="2" type="ordered locus">Caka_2546</name>
</gene>
<proteinExistence type="predicted"/>
<dbReference type="eggNOG" id="COG0457">
    <property type="taxonomic scope" value="Bacteria"/>
</dbReference>
<dbReference type="Pfam" id="PF13469">
    <property type="entry name" value="Sulfotransfer_3"/>
    <property type="match status" value="1"/>
</dbReference>